<dbReference type="Gene3D" id="3.30.300.30">
    <property type="match status" value="1"/>
</dbReference>
<dbReference type="CDD" id="cd05930">
    <property type="entry name" value="A_NRPS"/>
    <property type="match status" value="1"/>
</dbReference>
<dbReference type="SUPFAM" id="SSF56801">
    <property type="entry name" value="Acetyl-CoA synthetase-like"/>
    <property type="match status" value="1"/>
</dbReference>
<dbReference type="Pfam" id="PF00668">
    <property type="entry name" value="Condensation"/>
    <property type="match status" value="1"/>
</dbReference>
<evidence type="ECO:0000259" key="5">
    <source>
        <dbReference type="PROSITE" id="PS50075"/>
    </source>
</evidence>
<comment type="caution">
    <text evidence="6">The sequence shown here is derived from an EMBL/GenBank/DDBJ whole genome shotgun (WGS) entry which is preliminary data.</text>
</comment>
<evidence type="ECO:0000256" key="1">
    <source>
        <dbReference type="ARBA" id="ARBA00001957"/>
    </source>
</evidence>
<feature type="compositionally biased region" description="Low complexity" evidence="4">
    <location>
        <begin position="765"/>
        <end position="791"/>
    </location>
</feature>
<dbReference type="Gene3D" id="3.30.559.30">
    <property type="entry name" value="Nonribosomal peptide synthetase, condensation domain"/>
    <property type="match status" value="1"/>
</dbReference>
<feature type="compositionally biased region" description="Low complexity" evidence="4">
    <location>
        <begin position="742"/>
        <end position="755"/>
    </location>
</feature>
<dbReference type="PROSITE" id="PS00012">
    <property type="entry name" value="PHOSPHOPANTETHEINE"/>
    <property type="match status" value="1"/>
</dbReference>
<comment type="cofactor">
    <cofactor evidence="1">
        <name>pantetheine 4'-phosphate</name>
        <dbReference type="ChEBI" id="CHEBI:47942"/>
    </cofactor>
</comment>
<dbReference type="Gene3D" id="3.40.50.980">
    <property type="match status" value="2"/>
</dbReference>
<dbReference type="InterPro" id="IPR000873">
    <property type="entry name" value="AMP-dep_synth/lig_dom"/>
</dbReference>
<dbReference type="InterPro" id="IPR029058">
    <property type="entry name" value="AB_hydrolase_fold"/>
</dbReference>
<dbReference type="Gene3D" id="3.40.50.12780">
    <property type="entry name" value="N-terminal domain of ligase-like"/>
    <property type="match status" value="2"/>
</dbReference>
<dbReference type="PROSITE" id="PS00455">
    <property type="entry name" value="AMP_BINDING"/>
    <property type="match status" value="1"/>
</dbReference>
<evidence type="ECO:0000256" key="4">
    <source>
        <dbReference type="SAM" id="MobiDB-lite"/>
    </source>
</evidence>
<dbReference type="RefSeq" id="WP_358138294.1">
    <property type="nucleotide sequence ID" value="NZ_JBFALK010000019.1"/>
</dbReference>
<dbReference type="InterPro" id="IPR006162">
    <property type="entry name" value="Ppantetheine_attach_site"/>
</dbReference>
<dbReference type="Gene3D" id="3.30.559.10">
    <property type="entry name" value="Chloramphenicol acetyltransferase-like domain"/>
    <property type="match status" value="1"/>
</dbReference>
<dbReference type="PANTHER" id="PTHR45527">
    <property type="entry name" value="NONRIBOSOMAL PEPTIDE SYNTHETASE"/>
    <property type="match status" value="1"/>
</dbReference>
<dbReference type="PROSITE" id="PS50075">
    <property type="entry name" value="CARRIER"/>
    <property type="match status" value="1"/>
</dbReference>
<dbReference type="SUPFAM" id="SSF47336">
    <property type="entry name" value="ACP-like"/>
    <property type="match status" value="1"/>
</dbReference>
<protein>
    <submittedName>
        <fullName evidence="6">Condensation domain-containing protein</fullName>
    </submittedName>
</protein>
<evidence type="ECO:0000256" key="2">
    <source>
        <dbReference type="ARBA" id="ARBA00022450"/>
    </source>
</evidence>
<dbReference type="Proteomes" id="UP001551675">
    <property type="component" value="Unassembled WGS sequence"/>
</dbReference>
<organism evidence="6 7">
    <name type="scientific">Microtetraspora glauca</name>
    <dbReference type="NCBI Taxonomy" id="1996"/>
    <lineage>
        <taxon>Bacteria</taxon>
        <taxon>Bacillati</taxon>
        <taxon>Actinomycetota</taxon>
        <taxon>Actinomycetes</taxon>
        <taxon>Streptosporangiales</taxon>
        <taxon>Streptosporangiaceae</taxon>
        <taxon>Microtetraspora</taxon>
    </lineage>
</organism>
<proteinExistence type="predicted"/>
<keyword evidence="3" id="KW-0597">Phosphoprotein</keyword>
<feature type="domain" description="Carrier" evidence="5">
    <location>
        <begin position="1102"/>
        <end position="1177"/>
    </location>
</feature>
<name>A0ABV3GMQ3_MICGL</name>
<evidence type="ECO:0000256" key="3">
    <source>
        <dbReference type="ARBA" id="ARBA00022553"/>
    </source>
</evidence>
<dbReference type="EMBL" id="JBFALK010000019">
    <property type="protein sequence ID" value="MEV0972893.1"/>
    <property type="molecule type" value="Genomic_DNA"/>
</dbReference>
<evidence type="ECO:0000313" key="7">
    <source>
        <dbReference type="Proteomes" id="UP001551675"/>
    </source>
</evidence>
<dbReference type="InterPro" id="IPR020845">
    <property type="entry name" value="AMP-binding_CS"/>
</dbReference>
<dbReference type="Pfam" id="PF00550">
    <property type="entry name" value="PP-binding"/>
    <property type="match status" value="1"/>
</dbReference>
<feature type="region of interest" description="Disordered" evidence="4">
    <location>
        <begin position="741"/>
        <end position="798"/>
    </location>
</feature>
<dbReference type="Pfam" id="PF13193">
    <property type="entry name" value="AMP-binding_C"/>
    <property type="match status" value="1"/>
</dbReference>
<dbReference type="InterPro" id="IPR025110">
    <property type="entry name" value="AMP-bd_C"/>
</dbReference>
<dbReference type="SMART" id="SM00823">
    <property type="entry name" value="PKS_PP"/>
    <property type="match status" value="1"/>
</dbReference>
<dbReference type="Pfam" id="PF00501">
    <property type="entry name" value="AMP-binding"/>
    <property type="match status" value="1"/>
</dbReference>
<dbReference type="InterPro" id="IPR036736">
    <property type="entry name" value="ACP-like_sf"/>
</dbReference>
<dbReference type="PANTHER" id="PTHR45527:SF1">
    <property type="entry name" value="FATTY ACID SYNTHASE"/>
    <property type="match status" value="1"/>
</dbReference>
<keyword evidence="7" id="KW-1185">Reference proteome</keyword>
<dbReference type="CDD" id="cd19531">
    <property type="entry name" value="LCL_NRPS-like"/>
    <property type="match status" value="1"/>
</dbReference>
<dbReference type="InterPro" id="IPR020806">
    <property type="entry name" value="PKS_PP-bd"/>
</dbReference>
<feature type="region of interest" description="Disordered" evidence="4">
    <location>
        <begin position="637"/>
        <end position="660"/>
    </location>
</feature>
<keyword evidence="2" id="KW-0596">Phosphopantetheine</keyword>
<dbReference type="InterPro" id="IPR023213">
    <property type="entry name" value="CAT-like_dom_sf"/>
</dbReference>
<dbReference type="InterPro" id="IPR009081">
    <property type="entry name" value="PP-bd_ACP"/>
</dbReference>
<evidence type="ECO:0000313" key="6">
    <source>
        <dbReference type="EMBL" id="MEV0972893.1"/>
    </source>
</evidence>
<dbReference type="SUPFAM" id="SSF52777">
    <property type="entry name" value="CoA-dependent acyltransferases"/>
    <property type="match status" value="2"/>
</dbReference>
<accession>A0ABV3GMQ3</accession>
<feature type="region of interest" description="Disordered" evidence="4">
    <location>
        <begin position="583"/>
        <end position="617"/>
    </location>
</feature>
<reference evidence="6 7" key="1">
    <citation type="submission" date="2024-06" db="EMBL/GenBank/DDBJ databases">
        <title>The Natural Products Discovery Center: Release of the First 8490 Sequenced Strains for Exploring Actinobacteria Biosynthetic Diversity.</title>
        <authorList>
            <person name="Kalkreuter E."/>
            <person name="Kautsar S.A."/>
            <person name="Yang D."/>
            <person name="Bader C.D."/>
            <person name="Teijaro C.N."/>
            <person name="Fluegel L."/>
            <person name="Davis C.M."/>
            <person name="Simpson J.R."/>
            <person name="Lauterbach L."/>
            <person name="Steele A.D."/>
            <person name="Gui C."/>
            <person name="Meng S."/>
            <person name="Li G."/>
            <person name="Viehrig K."/>
            <person name="Ye F."/>
            <person name="Su P."/>
            <person name="Kiefer A.F."/>
            <person name="Nichols A."/>
            <person name="Cepeda A.J."/>
            <person name="Yan W."/>
            <person name="Fan B."/>
            <person name="Jiang Y."/>
            <person name="Adhikari A."/>
            <person name="Zheng C.-J."/>
            <person name="Schuster L."/>
            <person name="Cowan T.M."/>
            <person name="Smanski M.J."/>
            <person name="Chevrette M.G."/>
            <person name="De Carvalho L.P.S."/>
            <person name="Shen B."/>
        </authorList>
    </citation>
    <scope>NUCLEOTIDE SEQUENCE [LARGE SCALE GENOMIC DNA]</scope>
    <source>
        <strain evidence="6 7">NPDC050100</strain>
    </source>
</reference>
<dbReference type="Gene3D" id="3.40.50.1820">
    <property type="entry name" value="alpha/beta hydrolase"/>
    <property type="match status" value="1"/>
</dbReference>
<dbReference type="InterPro" id="IPR001242">
    <property type="entry name" value="Condensation_dom"/>
</dbReference>
<dbReference type="PIRSF" id="PIRSF001617">
    <property type="entry name" value="Alpha-AR"/>
    <property type="match status" value="1"/>
</dbReference>
<feature type="compositionally biased region" description="Low complexity" evidence="4">
    <location>
        <begin position="593"/>
        <end position="617"/>
    </location>
</feature>
<dbReference type="InterPro" id="IPR045851">
    <property type="entry name" value="AMP-bd_C_sf"/>
</dbReference>
<dbReference type="InterPro" id="IPR042099">
    <property type="entry name" value="ANL_N_sf"/>
</dbReference>
<sequence>MIDKEWEAPSSFGQERIWLADQMDPGSPVFNLPCAFEIPYALEADQIIAVLKAVADRHEVLRTSLRIVDGSLRQIVHAEIDPGVRVLDLRSLPAEDHRARTLDHIRSVAGEAISTDRAPMWRATVIRTGDARWVVSFVVHHAVFDATSAVILEREISELCAAAAAGQAGATEPFGATEQAGSAERPGLPDLPIQYADYAAWQRGRLADDALAAQTDYWRERLAGLPAVHSLPTDRPRPARLGYAGDEVRFTIPEELQARATALGRGSGATPFMVFLTAYVALLSRLSREDDTVIGVTMSGRELPEVTGLIGMFVNQLVVRVDASGDPTFAELLGRVRATMLDAMENGQIPFQAVVEAVAPQRDPGAQPLYQIGFNYIPDSGIEPTPYTTSKDDLAFDLTTGTSRLLYRTDLFDRGTAETFVARYLRVLSAGVAAPETGIGDLRLMDDAEHAALVEASTGEPREQRGQTALRMVEEQVARTPDATAVIVGDRRLTYTELDEAAEGVADRLRRSGAGPESLVAVCADPCLELLPALLGVWKAGAGYVPVDPAYPADRVAYLLGDSAATVVLTRRHLLAAVEGALATPPATPSATPPAAVEGTLATPPSAPSAASPAAPSAAGLASRPAVLAIDEPAGWQAGRPAERVGDGTGGPGGGSPRPAAPGNVAYVIYTSGSTGTPKGVVVEHGSVAAYLAWAGTAYPGLAGEALLHSPIAFDLTVTGLFGPLTVGGAVRLAALDDTETDTPTTTRTYSPADTQTDSPAAISTGTTTGTTIGTTIGTTTGENAGRTAGETTGGTLGGAPRGLATFLKVTPSHLALLAALPDHVAPGGDLVLGGEALPADGVTAWRERHPGVTVVNEYGPTEATVGCVAARVAPGEALPVDQAGSVTIGRPAPGNAAYVLDGGLRPVPTGVVGELYIAGPQVTRGYLNRPGATAAAYVPCPFGAPGLRMYRTGDLARRRADGSLEFVGRADEQIKLHGYRIEPGEIETALRAQPGVRDAAVTVREDTSDGRRLVAYLVGDASDGTGGGTGGTNDTGGDTDGGTGLGVDVAAVNDALAATLPAHMVPSGYVVLDALPLTANGKLDHAALPAPVAVADGEYVEPRTAAEELVAEVFAGLLGVEKVGATDDFFELGGNSLLAIRAIARIRGQIEIDIPVRGLFSYTTVADLAAEIERRLTEDLDQLSDEDVERLLTSEGDGRS</sequence>
<feature type="compositionally biased region" description="Gly residues" evidence="4">
    <location>
        <begin position="647"/>
        <end position="656"/>
    </location>
</feature>
<gene>
    <name evidence="6" type="ORF">AB0I59_30175</name>
</gene>